<protein>
    <submittedName>
        <fullName evidence="2">Uncharacterized protein</fullName>
    </submittedName>
</protein>
<dbReference type="AlphaFoldDB" id="A0A4Y7TK20"/>
<evidence type="ECO:0000313" key="3">
    <source>
        <dbReference type="Proteomes" id="UP000298030"/>
    </source>
</evidence>
<comment type="caution">
    <text evidence="2">The sequence shown here is derived from an EMBL/GenBank/DDBJ whole genome shotgun (WGS) entry which is preliminary data.</text>
</comment>
<keyword evidence="3" id="KW-1185">Reference proteome</keyword>
<dbReference type="Proteomes" id="UP000298030">
    <property type="component" value="Unassembled WGS sequence"/>
</dbReference>
<gene>
    <name evidence="2" type="ORF">FA13DRAFT_1625508</name>
</gene>
<sequence length="502" mass="56988">MVCAARNCPPGQKAGKALYYPISPPENDKYNPDRLPHIDLLNLPLRSQETYYETINKLTQPNISARAQAKIMTQTGVSWLPLCASSKAFIHPTFFPVDPFHLFYENIMTFIWDIWTGVHAKDESDPVHLPDNKMKQLGEWIFNAAATLPPSFCSPVRNPYEKRNSQYKIYEWMAVLHWYFIPMAIELGIDMQVLQNFSKLVRIVEFAMTPVPRSEPELAELEQLTKEFEEEFEEVYVQGKPENISRMRLCVFQLIHIPRHAQWNGSVRVGSQATAERIIGELGRKISSQKSPYANLANLIHETKLIKIMCLYLPELEPPSLEPDEDSPHRKKDRPYSQEHSITIKARQDTSPGSALSAELDAIVKYVQKAHGIAIDLRSKAENIALTNPEERVSPASHIYGEAHAFYTLRLDALPNTEVHIATYTPLLQVKHTLQCAIQGHWSGGTDVCVIECKHLHRIVGIWEAPSKHVYTLCKHPGLGILTEEEWGQANPEGSEDSTDVV</sequence>
<name>A0A4Y7TK20_COPMI</name>
<accession>A0A4Y7TK20</accession>
<organism evidence="2 3">
    <name type="scientific">Coprinellus micaceus</name>
    <name type="common">Glistening ink-cap mushroom</name>
    <name type="synonym">Coprinus micaceus</name>
    <dbReference type="NCBI Taxonomy" id="71717"/>
    <lineage>
        <taxon>Eukaryota</taxon>
        <taxon>Fungi</taxon>
        <taxon>Dikarya</taxon>
        <taxon>Basidiomycota</taxon>
        <taxon>Agaricomycotina</taxon>
        <taxon>Agaricomycetes</taxon>
        <taxon>Agaricomycetidae</taxon>
        <taxon>Agaricales</taxon>
        <taxon>Agaricineae</taxon>
        <taxon>Psathyrellaceae</taxon>
        <taxon>Coprinellus</taxon>
    </lineage>
</organism>
<proteinExistence type="predicted"/>
<dbReference type="EMBL" id="QPFP01000009">
    <property type="protein sequence ID" value="TEB34533.1"/>
    <property type="molecule type" value="Genomic_DNA"/>
</dbReference>
<evidence type="ECO:0000256" key="1">
    <source>
        <dbReference type="SAM" id="MobiDB-lite"/>
    </source>
</evidence>
<dbReference type="OrthoDB" id="3359887at2759"/>
<dbReference type="STRING" id="71717.A0A4Y7TK20"/>
<reference evidence="2 3" key="1">
    <citation type="journal article" date="2019" name="Nat. Ecol. Evol.">
        <title>Megaphylogeny resolves global patterns of mushroom evolution.</title>
        <authorList>
            <person name="Varga T."/>
            <person name="Krizsan K."/>
            <person name="Foldi C."/>
            <person name="Dima B."/>
            <person name="Sanchez-Garcia M."/>
            <person name="Sanchez-Ramirez S."/>
            <person name="Szollosi G.J."/>
            <person name="Szarkandi J.G."/>
            <person name="Papp V."/>
            <person name="Albert L."/>
            <person name="Andreopoulos W."/>
            <person name="Angelini C."/>
            <person name="Antonin V."/>
            <person name="Barry K.W."/>
            <person name="Bougher N.L."/>
            <person name="Buchanan P."/>
            <person name="Buyck B."/>
            <person name="Bense V."/>
            <person name="Catcheside P."/>
            <person name="Chovatia M."/>
            <person name="Cooper J."/>
            <person name="Damon W."/>
            <person name="Desjardin D."/>
            <person name="Finy P."/>
            <person name="Geml J."/>
            <person name="Haridas S."/>
            <person name="Hughes K."/>
            <person name="Justo A."/>
            <person name="Karasinski D."/>
            <person name="Kautmanova I."/>
            <person name="Kiss B."/>
            <person name="Kocsube S."/>
            <person name="Kotiranta H."/>
            <person name="LaButti K.M."/>
            <person name="Lechner B.E."/>
            <person name="Liimatainen K."/>
            <person name="Lipzen A."/>
            <person name="Lukacs Z."/>
            <person name="Mihaltcheva S."/>
            <person name="Morgado L.N."/>
            <person name="Niskanen T."/>
            <person name="Noordeloos M.E."/>
            <person name="Ohm R.A."/>
            <person name="Ortiz-Santana B."/>
            <person name="Ovrebo C."/>
            <person name="Racz N."/>
            <person name="Riley R."/>
            <person name="Savchenko A."/>
            <person name="Shiryaev A."/>
            <person name="Soop K."/>
            <person name="Spirin V."/>
            <person name="Szebenyi C."/>
            <person name="Tomsovsky M."/>
            <person name="Tulloss R.E."/>
            <person name="Uehling J."/>
            <person name="Grigoriev I.V."/>
            <person name="Vagvolgyi C."/>
            <person name="Papp T."/>
            <person name="Martin F.M."/>
            <person name="Miettinen O."/>
            <person name="Hibbett D.S."/>
            <person name="Nagy L.G."/>
        </authorList>
    </citation>
    <scope>NUCLEOTIDE SEQUENCE [LARGE SCALE GENOMIC DNA]</scope>
    <source>
        <strain evidence="2 3">FP101781</strain>
    </source>
</reference>
<evidence type="ECO:0000313" key="2">
    <source>
        <dbReference type="EMBL" id="TEB34533.1"/>
    </source>
</evidence>
<feature type="region of interest" description="Disordered" evidence="1">
    <location>
        <begin position="319"/>
        <end position="350"/>
    </location>
</feature>